<dbReference type="GO" id="GO:0005634">
    <property type="term" value="C:nucleus"/>
    <property type="evidence" value="ECO:0007669"/>
    <property type="project" value="UniProtKB-SubCell"/>
</dbReference>
<evidence type="ECO:0000256" key="3">
    <source>
        <dbReference type="ARBA" id="ARBA00007443"/>
    </source>
</evidence>
<evidence type="ECO:0000256" key="10">
    <source>
        <dbReference type="ARBA" id="ARBA00047444"/>
    </source>
</evidence>
<keyword evidence="4" id="KW-0479">Metal-binding</keyword>
<keyword evidence="6" id="KW-0223">Dioxygenase</keyword>
<dbReference type="InterPro" id="IPR043044">
    <property type="entry name" value="TPA1/Ofd1_C"/>
</dbReference>
<feature type="compositionally biased region" description="Basic and acidic residues" evidence="13">
    <location>
        <begin position="506"/>
        <end position="518"/>
    </location>
</feature>
<keyword evidence="16" id="KW-1185">Reference proteome</keyword>
<dbReference type="PROSITE" id="PS51471">
    <property type="entry name" value="FE2OG_OXY"/>
    <property type="match status" value="1"/>
</dbReference>
<evidence type="ECO:0000256" key="13">
    <source>
        <dbReference type="SAM" id="MobiDB-lite"/>
    </source>
</evidence>
<dbReference type="Pfam" id="PF10637">
    <property type="entry name" value="Ofd1_CTDD"/>
    <property type="match status" value="2"/>
</dbReference>
<evidence type="ECO:0000313" key="15">
    <source>
        <dbReference type="EMBL" id="EJU06373.1"/>
    </source>
</evidence>
<dbReference type="SMART" id="SM00702">
    <property type="entry name" value="P4Hc"/>
    <property type="match status" value="1"/>
</dbReference>
<organism evidence="15 16">
    <name type="scientific">Dacryopinax primogenitus (strain DJM 731)</name>
    <name type="common">Brown rot fungus</name>
    <dbReference type="NCBI Taxonomy" id="1858805"/>
    <lineage>
        <taxon>Eukaryota</taxon>
        <taxon>Fungi</taxon>
        <taxon>Dikarya</taxon>
        <taxon>Basidiomycota</taxon>
        <taxon>Agaricomycotina</taxon>
        <taxon>Dacrymycetes</taxon>
        <taxon>Dacrymycetales</taxon>
        <taxon>Dacrymycetaceae</taxon>
        <taxon>Dacryopinax</taxon>
    </lineage>
</organism>
<dbReference type="GO" id="GO:0006449">
    <property type="term" value="P:regulation of translational termination"/>
    <property type="evidence" value="ECO:0007669"/>
    <property type="project" value="TreeGrafter"/>
</dbReference>
<dbReference type="GO" id="GO:0005737">
    <property type="term" value="C:cytoplasm"/>
    <property type="evidence" value="ECO:0007669"/>
    <property type="project" value="TreeGrafter"/>
</dbReference>
<dbReference type="GO" id="GO:0031543">
    <property type="term" value="F:peptidyl-proline dioxygenase activity"/>
    <property type="evidence" value="ECO:0007669"/>
    <property type="project" value="UniProtKB-ARBA"/>
</dbReference>
<dbReference type="PANTHER" id="PTHR12117:SF0">
    <property type="entry name" value="PROLYL 3-HYDROXYLASE OGFOD1"/>
    <property type="match status" value="1"/>
</dbReference>
<accession>M5GH00</accession>
<feature type="region of interest" description="Disordered" evidence="13">
    <location>
        <begin position="491"/>
        <end position="529"/>
    </location>
</feature>
<feature type="compositionally biased region" description="Polar residues" evidence="13">
    <location>
        <begin position="555"/>
        <end position="570"/>
    </location>
</feature>
<protein>
    <recommendedName>
        <fullName evidence="12">uS12 prolyl 3,4-dihydroxylase</fullName>
    </recommendedName>
</protein>
<feature type="compositionally biased region" description="Acidic residues" evidence="13">
    <location>
        <begin position="591"/>
        <end position="625"/>
    </location>
</feature>
<gene>
    <name evidence="15" type="ORF">DACRYDRAFT_97845</name>
</gene>
<dbReference type="GO" id="GO:0005506">
    <property type="term" value="F:iron ion binding"/>
    <property type="evidence" value="ECO:0007669"/>
    <property type="project" value="InterPro"/>
</dbReference>
<comment type="catalytic activity">
    <reaction evidence="11">
        <text>[ribosomal protein uS12]-(3S)-3-hydroxy-L-proline + 2-oxoglutarate + O2 = [ribosomal protein uS12]-(3S)-3,4-dihydroxy-L-proline + succinate + CO2</text>
        <dbReference type="Rhea" id="RHEA:54160"/>
        <dbReference type="Rhea" id="RHEA-COMP:13817"/>
        <dbReference type="Rhea" id="RHEA-COMP:13818"/>
        <dbReference type="ChEBI" id="CHEBI:15379"/>
        <dbReference type="ChEBI" id="CHEBI:16526"/>
        <dbReference type="ChEBI" id="CHEBI:16810"/>
        <dbReference type="ChEBI" id="CHEBI:30031"/>
        <dbReference type="ChEBI" id="CHEBI:85428"/>
        <dbReference type="ChEBI" id="CHEBI:138052"/>
    </reaction>
</comment>
<feature type="region of interest" description="Disordered" evidence="13">
    <location>
        <begin position="1"/>
        <end position="29"/>
    </location>
</feature>
<dbReference type="STRING" id="1858805.M5GH00"/>
<dbReference type="InterPro" id="IPR006620">
    <property type="entry name" value="Pro_4_hyd_alph"/>
</dbReference>
<name>M5GH00_DACPD</name>
<dbReference type="PANTHER" id="PTHR12117">
    <property type="entry name" value="HISTONE ACETYLTRANSFERASE COMPLEX"/>
    <property type="match status" value="1"/>
</dbReference>
<dbReference type="HOGENOM" id="CLU_017005_0_0_1"/>
<keyword evidence="7" id="KW-0560">Oxidoreductase</keyword>
<sequence>MPTIRPRSPSPSEGARSSKRQKLNEADDTSAFVPDLFEQATVKKLADAYEASEPYKHAVLDRLVDDDLLKKVKDEILGELRFAEKETDIYKVHQTGDLASLNYLTPEQLTLFPSLLRLRNALYSTPFRRFVRGVTGCGPLSGTQQDMSSNSYRQGCHLLNHDDVIGTRRVSYILYLPLSGSGSTDWKDEWGGALELYPVLPPVEGQLPEPDTKPSKRVPPAWNQFVFFEVQPGHSFHSVEEVVVALGEDKEGRQRLSVSGWFHMAKPGEEGYEEDRERDRTERLASSLEQLSASPPIALKPYPSPLPIFIPSTPFTESELIFLSSYLNPVYLQPRSLTLLSQQFTKDSSLSLKDILSEALAEKLDAALRQKDAADCLGPDRQCRIPAHSAGEGNGWVLAGPPHKLRYCVLDPSAALPPAKTIDGETASATTLLRSLQDDLLPSPAFRAWLGLVTSLVPLNHNVIARRFRPGLDYTLAQADEEEARLDVTLSLTPQPHPKAKPAQTKVDKKGKGKTVEKETEEEEMGGWESCAWGGWESYMAPHEGEEDPAVYRSSGGSRSKGVNGTSERANGQDHAGKEEVKEPQDKLLEDGDIDAPEEGDEEQAEDEEDEEGFEIAEEDREAYEEALAMEAADRAANGDGPAENGEEGEDAEEDYEDETGTLLTQPASFNGLLIVLRDPKLMYFVKYVSAAAEGSRWDVCGEWQIGELEEDDGEEQAGES</sequence>
<proteinExistence type="inferred from homology"/>
<dbReference type="OMA" id="SCYARTD"/>
<keyword evidence="9" id="KW-0539">Nucleus</keyword>
<dbReference type="RefSeq" id="XP_040633267.1">
    <property type="nucleotide sequence ID" value="XM_040777486.1"/>
</dbReference>
<dbReference type="Gene3D" id="2.60.120.620">
    <property type="entry name" value="q2cbj1_9rhob like domain"/>
    <property type="match status" value="1"/>
</dbReference>
<reference evidence="15 16" key="1">
    <citation type="journal article" date="2012" name="Science">
        <title>The Paleozoic origin of enzymatic lignin decomposition reconstructed from 31 fungal genomes.</title>
        <authorList>
            <person name="Floudas D."/>
            <person name="Binder M."/>
            <person name="Riley R."/>
            <person name="Barry K."/>
            <person name="Blanchette R.A."/>
            <person name="Henrissat B."/>
            <person name="Martinez A.T."/>
            <person name="Otillar R."/>
            <person name="Spatafora J.W."/>
            <person name="Yadav J.S."/>
            <person name="Aerts A."/>
            <person name="Benoit I."/>
            <person name="Boyd A."/>
            <person name="Carlson A."/>
            <person name="Copeland A."/>
            <person name="Coutinho P.M."/>
            <person name="de Vries R.P."/>
            <person name="Ferreira P."/>
            <person name="Findley K."/>
            <person name="Foster B."/>
            <person name="Gaskell J."/>
            <person name="Glotzer D."/>
            <person name="Gorecki P."/>
            <person name="Heitman J."/>
            <person name="Hesse C."/>
            <person name="Hori C."/>
            <person name="Igarashi K."/>
            <person name="Jurgens J.A."/>
            <person name="Kallen N."/>
            <person name="Kersten P."/>
            <person name="Kohler A."/>
            <person name="Kuees U."/>
            <person name="Kumar T.K.A."/>
            <person name="Kuo A."/>
            <person name="LaButti K."/>
            <person name="Larrondo L.F."/>
            <person name="Lindquist E."/>
            <person name="Ling A."/>
            <person name="Lombard V."/>
            <person name="Lucas S."/>
            <person name="Lundell T."/>
            <person name="Martin R."/>
            <person name="McLaughlin D.J."/>
            <person name="Morgenstern I."/>
            <person name="Morin E."/>
            <person name="Murat C."/>
            <person name="Nagy L.G."/>
            <person name="Nolan M."/>
            <person name="Ohm R.A."/>
            <person name="Patyshakuliyeva A."/>
            <person name="Rokas A."/>
            <person name="Ruiz-Duenas F.J."/>
            <person name="Sabat G."/>
            <person name="Salamov A."/>
            <person name="Samejima M."/>
            <person name="Schmutz J."/>
            <person name="Slot J.C."/>
            <person name="St John F."/>
            <person name="Stenlid J."/>
            <person name="Sun H."/>
            <person name="Sun S."/>
            <person name="Syed K."/>
            <person name="Tsang A."/>
            <person name="Wiebenga A."/>
            <person name="Young D."/>
            <person name="Pisabarro A."/>
            <person name="Eastwood D.C."/>
            <person name="Martin F."/>
            <person name="Cullen D."/>
            <person name="Grigoriev I.V."/>
            <person name="Hibbett D.S."/>
        </authorList>
    </citation>
    <scope>NUCLEOTIDE SEQUENCE [LARGE SCALE GENOMIC DNA]</scope>
    <source>
        <strain evidence="15 16">DJM-731 SS1</strain>
    </source>
</reference>
<dbReference type="Proteomes" id="UP000030653">
    <property type="component" value="Unassembled WGS sequence"/>
</dbReference>
<dbReference type="GO" id="GO:0010604">
    <property type="term" value="P:positive regulation of macromolecule metabolic process"/>
    <property type="evidence" value="ECO:0007669"/>
    <property type="project" value="UniProtKB-ARBA"/>
</dbReference>
<dbReference type="InterPro" id="IPR005123">
    <property type="entry name" value="Oxoglu/Fe-dep_dioxygenase_dom"/>
</dbReference>
<feature type="compositionally biased region" description="Low complexity" evidence="13">
    <location>
        <begin position="626"/>
        <end position="644"/>
    </location>
</feature>
<feature type="region of interest" description="Disordered" evidence="13">
    <location>
        <begin position="547"/>
        <end position="664"/>
    </location>
</feature>
<dbReference type="InterPro" id="IPR019601">
    <property type="entry name" value="Oxoglutarate/Fe-dep_Oase_C"/>
</dbReference>
<evidence type="ECO:0000313" key="16">
    <source>
        <dbReference type="Proteomes" id="UP000030653"/>
    </source>
</evidence>
<feature type="compositionally biased region" description="Basic and acidic residues" evidence="13">
    <location>
        <begin position="571"/>
        <end position="590"/>
    </location>
</feature>
<dbReference type="EMBL" id="JH795855">
    <property type="protein sequence ID" value="EJU06373.1"/>
    <property type="molecule type" value="Genomic_DNA"/>
</dbReference>
<keyword evidence="8" id="KW-0408">Iron</keyword>
<keyword evidence="5" id="KW-0847">Vitamin C</keyword>
<comment type="similarity">
    <text evidence="3">Belongs to the TPA1 family.</text>
</comment>
<dbReference type="GO" id="GO:0009896">
    <property type="term" value="P:positive regulation of catabolic process"/>
    <property type="evidence" value="ECO:0007669"/>
    <property type="project" value="UniProtKB-ARBA"/>
</dbReference>
<evidence type="ECO:0000256" key="8">
    <source>
        <dbReference type="ARBA" id="ARBA00023004"/>
    </source>
</evidence>
<feature type="compositionally biased region" description="Acidic residues" evidence="13">
    <location>
        <begin position="645"/>
        <end position="660"/>
    </location>
</feature>
<dbReference type="AlphaFoldDB" id="M5GH00"/>
<dbReference type="InterPro" id="IPR051842">
    <property type="entry name" value="uS12_prolyl_hydroxylase"/>
</dbReference>
<evidence type="ECO:0000256" key="5">
    <source>
        <dbReference type="ARBA" id="ARBA00022896"/>
    </source>
</evidence>
<dbReference type="OrthoDB" id="430522at2759"/>
<dbReference type="GO" id="GO:0031418">
    <property type="term" value="F:L-ascorbic acid binding"/>
    <property type="evidence" value="ECO:0007669"/>
    <property type="project" value="UniProtKB-KW"/>
</dbReference>
<evidence type="ECO:0000256" key="11">
    <source>
        <dbReference type="ARBA" id="ARBA00051966"/>
    </source>
</evidence>
<evidence type="ECO:0000256" key="7">
    <source>
        <dbReference type="ARBA" id="ARBA00023002"/>
    </source>
</evidence>
<evidence type="ECO:0000256" key="2">
    <source>
        <dbReference type="ARBA" id="ARBA00004123"/>
    </source>
</evidence>
<comment type="cofactor">
    <cofactor evidence="1">
        <name>L-ascorbate</name>
        <dbReference type="ChEBI" id="CHEBI:38290"/>
    </cofactor>
</comment>
<comment type="catalytic activity">
    <reaction evidence="10">
        <text>[ribosomal protein uS12]-L-proline + 2-oxoglutarate + O2 = [ribosomal protein uS12]-(3S)-3-hydroxy-L-proline + succinate + CO2</text>
        <dbReference type="Rhea" id="RHEA:54156"/>
        <dbReference type="Rhea" id="RHEA-COMP:13816"/>
        <dbReference type="Rhea" id="RHEA-COMP:13818"/>
        <dbReference type="ChEBI" id="CHEBI:15379"/>
        <dbReference type="ChEBI" id="CHEBI:16526"/>
        <dbReference type="ChEBI" id="CHEBI:16810"/>
        <dbReference type="ChEBI" id="CHEBI:30031"/>
        <dbReference type="ChEBI" id="CHEBI:50342"/>
        <dbReference type="ChEBI" id="CHEBI:85428"/>
    </reaction>
</comment>
<evidence type="ECO:0000256" key="12">
    <source>
        <dbReference type="ARBA" id="ARBA00081607"/>
    </source>
</evidence>
<dbReference type="InterPro" id="IPR039558">
    <property type="entry name" value="TPA1/OFD1_N"/>
</dbReference>
<dbReference type="FunFam" id="2.60.120.620:FF:000014">
    <property type="entry name" value="Prolyl 3,4-dihydroxylase TPA1"/>
    <property type="match status" value="1"/>
</dbReference>
<dbReference type="Pfam" id="PF13661">
    <property type="entry name" value="2OG-FeII_Oxy_4"/>
    <property type="match status" value="1"/>
</dbReference>
<feature type="domain" description="Fe2OG dioxygenase" evidence="14">
    <location>
        <begin position="143"/>
        <end position="264"/>
    </location>
</feature>
<dbReference type="GeneID" id="63692548"/>
<evidence type="ECO:0000256" key="9">
    <source>
        <dbReference type="ARBA" id="ARBA00023242"/>
    </source>
</evidence>
<comment type="subcellular location">
    <subcellularLocation>
        <location evidence="2">Nucleus</location>
    </subcellularLocation>
</comment>
<evidence type="ECO:0000256" key="1">
    <source>
        <dbReference type="ARBA" id="ARBA00001961"/>
    </source>
</evidence>
<evidence type="ECO:0000256" key="4">
    <source>
        <dbReference type="ARBA" id="ARBA00022723"/>
    </source>
</evidence>
<evidence type="ECO:0000259" key="14">
    <source>
        <dbReference type="PROSITE" id="PS51471"/>
    </source>
</evidence>
<dbReference type="Gene3D" id="3.60.130.20">
    <property type="entry name" value="Oxoglutarate/iron-dependent oxygenase, C-terminal degradation domain"/>
    <property type="match status" value="1"/>
</dbReference>
<evidence type="ECO:0000256" key="6">
    <source>
        <dbReference type="ARBA" id="ARBA00022964"/>
    </source>
</evidence>